<dbReference type="PROSITE" id="PS51677">
    <property type="entry name" value="NODB"/>
    <property type="match status" value="1"/>
</dbReference>
<dbReference type="EMBL" id="BMME01000001">
    <property type="protein sequence ID" value="GGK09050.1"/>
    <property type="molecule type" value="Genomic_DNA"/>
</dbReference>
<protein>
    <recommendedName>
        <fullName evidence="3">NodB homology domain-containing protein</fullName>
    </recommendedName>
</protein>
<dbReference type="PANTHER" id="PTHR34216">
    <property type="match status" value="1"/>
</dbReference>
<dbReference type="InterPro" id="IPR002509">
    <property type="entry name" value="NODB_dom"/>
</dbReference>
<sequence>MSSDPATTALEPQPAPGHRQRLAARAHAWHLLPALQTVRGLFRRDLRVLAYHRVRKLDRDFAFDPALVSASPADFRNQMRHVRDRFHPVCCREVVAALDGGPMLPRDAVLVTFDDGYDDNHAVAFPILRELGVPATFFVATGHIDNGLPYAYDWLAHLVVTMDAGRLRLPDLDVDLPLPSDLDARYALVGTLLDRLKYLDDAGQQAVIKGLELERRRPRTQAHADCRPMTWDQLREMRAGGMEIGGHGVHHRMLAKLPDGQLQAEVAECQARLTAELGAPAIAISYPVGGPDAYDARVVDEIRRHGFRVGFSYVNGVSKPRTDDRYRLLRMAVETRIDPAWFKGMLALPELFSYPSRLRIYPS</sequence>
<evidence type="ECO:0000313" key="5">
    <source>
        <dbReference type="Proteomes" id="UP000599009"/>
    </source>
</evidence>
<dbReference type="Gene3D" id="3.20.20.370">
    <property type="entry name" value="Glycoside hydrolase/deacetylase"/>
    <property type="match status" value="1"/>
</dbReference>
<gene>
    <name evidence="4" type="ORF">GCM10011394_18130</name>
</gene>
<evidence type="ECO:0000259" key="3">
    <source>
        <dbReference type="PROSITE" id="PS51677"/>
    </source>
</evidence>
<dbReference type="SUPFAM" id="SSF88713">
    <property type="entry name" value="Glycoside hydrolase/deacetylase"/>
    <property type="match status" value="1"/>
</dbReference>
<evidence type="ECO:0000256" key="1">
    <source>
        <dbReference type="ARBA" id="ARBA00004613"/>
    </source>
</evidence>
<feature type="domain" description="NodB homology" evidence="3">
    <location>
        <begin position="107"/>
        <end position="363"/>
    </location>
</feature>
<dbReference type="CDD" id="cd10918">
    <property type="entry name" value="CE4_NodB_like_5s_6s"/>
    <property type="match status" value="1"/>
</dbReference>
<dbReference type="InterPro" id="IPR051398">
    <property type="entry name" value="Polysacch_Deacetylase"/>
</dbReference>
<keyword evidence="2" id="KW-0732">Signal</keyword>
<evidence type="ECO:0000313" key="4">
    <source>
        <dbReference type="EMBL" id="GGK09050.1"/>
    </source>
</evidence>
<name>A0ABQ2EEC8_9GAMM</name>
<comment type="subcellular location">
    <subcellularLocation>
        <location evidence="1">Secreted</location>
    </subcellularLocation>
</comment>
<keyword evidence="5" id="KW-1185">Reference proteome</keyword>
<proteinExistence type="predicted"/>
<dbReference type="InterPro" id="IPR011330">
    <property type="entry name" value="Glyco_hydro/deAcase_b/a-brl"/>
</dbReference>
<organism evidence="4 5">
    <name type="scientific">Luteimonas terricola</name>
    <dbReference type="NCBI Taxonomy" id="645597"/>
    <lineage>
        <taxon>Bacteria</taxon>
        <taxon>Pseudomonadati</taxon>
        <taxon>Pseudomonadota</taxon>
        <taxon>Gammaproteobacteria</taxon>
        <taxon>Lysobacterales</taxon>
        <taxon>Lysobacteraceae</taxon>
        <taxon>Luteimonas</taxon>
    </lineage>
</organism>
<dbReference type="PANTHER" id="PTHR34216:SF3">
    <property type="entry name" value="POLY-BETA-1,6-N-ACETYL-D-GLUCOSAMINE N-DEACETYLASE"/>
    <property type="match status" value="1"/>
</dbReference>
<comment type="caution">
    <text evidence="4">The sequence shown here is derived from an EMBL/GenBank/DDBJ whole genome shotgun (WGS) entry which is preliminary data.</text>
</comment>
<dbReference type="Proteomes" id="UP000599009">
    <property type="component" value="Unassembled WGS sequence"/>
</dbReference>
<reference evidence="5" key="1">
    <citation type="journal article" date="2019" name="Int. J. Syst. Evol. Microbiol.">
        <title>The Global Catalogue of Microorganisms (GCM) 10K type strain sequencing project: providing services to taxonomists for standard genome sequencing and annotation.</title>
        <authorList>
            <consortium name="The Broad Institute Genomics Platform"/>
            <consortium name="The Broad Institute Genome Sequencing Center for Infectious Disease"/>
            <person name="Wu L."/>
            <person name="Ma J."/>
        </authorList>
    </citation>
    <scope>NUCLEOTIDE SEQUENCE [LARGE SCALE GENOMIC DNA]</scope>
    <source>
        <strain evidence="5">CGMCC 1.8985</strain>
    </source>
</reference>
<dbReference type="RefSeq" id="WP_132984650.1">
    <property type="nucleotide sequence ID" value="NZ_BMME01000001.1"/>
</dbReference>
<dbReference type="Pfam" id="PF01522">
    <property type="entry name" value="Polysacc_deac_1"/>
    <property type="match status" value="1"/>
</dbReference>
<accession>A0ABQ2EEC8</accession>
<evidence type="ECO:0000256" key="2">
    <source>
        <dbReference type="ARBA" id="ARBA00022729"/>
    </source>
</evidence>